<dbReference type="InterPro" id="IPR023342">
    <property type="entry name" value="APO_dom"/>
</dbReference>
<dbReference type="Pfam" id="PF05634">
    <property type="entry name" value="APO_RNA-bind"/>
    <property type="match status" value="2"/>
</dbReference>
<proteinExistence type="predicted"/>
<name>A0A2I0A0L6_9ASPA</name>
<dbReference type="Proteomes" id="UP000236161">
    <property type="component" value="Unassembled WGS sequence"/>
</dbReference>
<dbReference type="PROSITE" id="PS51499">
    <property type="entry name" value="APO"/>
    <property type="match status" value="2"/>
</dbReference>
<organism evidence="2 3">
    <name type="scientific">Apostasia shenzhenica</name>
    <dbReference type="NCBI Taxonomy" id="1088818"/>
    <lineage>
        <taxon>Eukaryota</taxon>
        <taxon>Viridiplantae</taxon>
        <taxon>Streptophyta</taxon>
        <taxon>Embryophyta</taxon>
        <taxon>Tracheophyta</taxon>
        <taxon>Spermatophyta</taxon>
        <taxon>Magnoliopsida</taxon>
        <taxon>Liliopsida</taxon>
        <taxon>Asparagales</taxon>
        <taxon>Orchidaceae</taxon>
        <taxon>Apostasioideae</taxon>
        <taxon>Apostasia</taxon>
    </lineage>
</organism>
<protein>
    <submittedName>
        <fullName evidence="2">APO protein 3, mitochondrial</fullName>
    </submittedName>
</protein>
<gene>
    <name evidence="2" type="primary">APO3</name>
    <name evidence="2" type="ORF">AXF42_Ash010761</name>
</gene>
<feature type="domain" description="APO" evidence="1">
    <location>
        <begin position="139"/>
        <end position="225"/>
    </location>
</feature>
<feature type="domain" description="APO" evidence="1">
    <location>
        <begin position="307"/>
        <end position="392"/>
    </location>
</feature>
<dbReference type="STRING" id="1088818.A0A2I0A0L6"/>
<evidence type="ECO:0000259" key="1">
    <source>
        <dbReference type="PROSITE" id="PS51499"/>
    </source>
</evidence>
<dbReference type="PANTHER" id="PTHR10388">
    <property type="entry name" value="EUKARYOTIC TRANSLATION INITIATION FACTOR SUI1"/>
    <property type="match status" value="1"/>
</dbReference>
<keyword evidence="3" id="KW-1185">Reference proteome</keyword>
<evidence type="ECO:0000313" key="2">
    <source>
        <dbReference type="EMBL" id="PKA49077.1"/>
    </source>
</evidence>
<accession>A0A2I0A0L6</accession>
<evidence type="ECO:0000313" key="3">
    <source>
        <dbReference type="Proteomes" id="UP000236161"/>
    </source>
</evidence>
<sequence>MHMGRTLFSHISDNVKRALQCERISSAPISSQIGTLLSKVGGEDKEEEGEGPYMDVLRPRKQWERKPYVTPMKLLIRRAKEEKQARQENPCQILEHAPGNGLLVPELIEVAHQVNKDANFLIRGLSRLIEGGPDIPVHRCRFCPELHVSLHGHEIRTCEGPGSGSRNSHHVWRRGGVKDIVGFAYSYHLFDRVCKPRVGHKERLDVPRLPAITELCIQAGLDLHGYPTKRRATPVYSIEGRIVDFQPHKEEETSTANLSSAPRYSTGSCSEEVESMNVDDLATKILRSWHDMRTGAVKIMNKYNAVTCGYCNEVQVGPKGHKVRMCKAAKHQFRDGQHAWQEATINDVIWPNYVWHVRDPGGLPLANVLKRYYGKAPAVVEVCVQAGASVPMEYRSTMRLDAALPDPDEYDLVV</sequence>
<reference evidence="2 3" key="1">
    <citation type="journal article" date="2017" name="Nature">
        <title>The Apostasia genome and the evolution of orchids.</title>
        <authorList>
            <person name="Zhang G.Q."/>
            <person name="Liu K.W."/>
            <person name="Li Z."/>
            <person name="Lohaus R."/>
            <person name="Hsiao Y.Y."/>
            <person name="Niu S.C."/>
            <person name="Wang J.Y."/>
            <person name="Lin Y.C."/>
            <person name="Xu Q."/>
            <person name="Chen L.J."/>
            <person name="Yoshida K."/>
            <person name="Fujiwara S."/>
            <person name="Wang Z.W."/>
            <person name="Zhang Y.Q."/>
            <person name="Mitsuda N."/>
            <person name="Wang M."/>
            <person name="Liu G.H."/>
            <person name="Pecoraro L."/>
            <person name="Huang H.X."/>
            <person name="Xiao X.J."/>
            <person name="Lin M."/>
            <person name="Wu X.Y."/>
            <person name="Wu W.L."/>
            <person name="Chen Y.Y."/>
            <person name="Chang S.B."/>
            <person name="Sakamoto S."/>
            <person name="Ohme-Takagi M."/>
            <person name="Yagi M."/>
            <person name="Zeng S.J."/>
            <person name="Shen C.Y."/>
            <person name="Yeh C.M."/>
            <person name="Luo Y.B."/>
            <person name="Tsai W.C."/>
            <person name="Van de Peer Y."/>
            <person name="Liu Z.J."/>
        </authorList>
    </citation>
    <scope>NUCLEOTIDE SEQUENCE [LARGE SCALE GENOMIC DNA]</scope>
    <source>
        <strain evidence="3">cv. Shenzhen</strain>
        <tissue evidence="2">Stem</tissue>
    </source>
</reference>
<dbReference type="OrthoDB" id="1926485at2759"/>
<dbReference type="GO" id="GO:0003723">
    <property type="term" value="F:RNA binding"/>
    <property type="evidence" value="ECO:0007669"/>
    <property type="project" value="InterPro"/>
</dbReference>
<dbReference type="EMBL" id="KZ452040">
    <property type="protein sequence ID" value="PKA49077.1"/>
    <property type="molecule type" value="Genomic_DNA"/>
</dbReference>
<dbReference type="AlphaFoldDB" id="A0A2I0A0L6"/>